<evidence type="ECO:0000256" key="1">
    <source>
        <dbReference type="ARBA" id="ARBA00009437"/>
    </source>
</evidence>
<dbReference type="Gene3D" id="3.40.190.10">
    <property type="entry name" value="Periplasmic binding protein-like II"/>
    <property type="match status" value="4"/>
</dbReference>
<evidence type="ECO:0000256" key="4">
    <source>
        <dbReference type="ARBA" id="ARBA00023163"/>
    </source>
</evidence>
<dbReference type="RefSeq" id="WP_241914089.1">
    <property type="nucleotide sequence ID" value="NZ_CP093326.1"/>
</dbReference>
<feature type="region of interest" description="Disordered" evidence="5">
    <location>
        <begin position="186"/>
        <end position="267"/>
    </location>
</feature>
<evidence type="ECO:0000313" key="8">
    <source>
        <dbReference type="Proteomes" id="UP000829069"/>
    </source>
</evidence>
<comment type="similarity">
    <text evidence="1">Belongs to the LysR transcriptional regulatory family.</text>
</comment>
<keyword evidence="3" id="KW-0238">DNA-binding</keyword>
<keyword evidence="2" id="KW-0805">Transcription regulation</keyword>
<dbReference type="InterPro" id="IPR005119">
    <property type="entry name" value="LysR_subst-bd"/>
</dbReference>
<evidence type="ECO:0000313" key="7">
    <source>
        <dbReference type="EMBL" id="UNK45964.1"/>
    </source>
</evidence>
<dbReference type="SUPFAM" id="SSF53850">
    <property type="entry name" value="Periplasmic binding protein-like II"/>
    <property type="match status" value="1"/>
</dbReference>
<protein>
    <submittedName>
        <fullName evidence="7">LysR family substrate-binding domain-containing protein</fullName>
    </submittedName>
</protein>
<organism evidence="7 8">
    <name type="scientific">Arthrobacter sulfonylureivorans</name>
    <dbReference type="NCBI Taxonomy" id="2486855"/>
    <lineage>
        <taxon>Bacteria</taxon>
        <taxon>Bacillati</taxon>
        <taxon>Actinomycetota</taxon>
        <taxon>Actinomycetes</taxon>
        <taxon>Micrococcales</taxon>
        <taxon>Micrococcaceae</taxon>
        <taxon>Arthrobacter</taxon>
    </lineage>
</organism>
<gene>
    <name evidence="7" type="ORF">MNQ99_00805</name>
</gene>
<dbReference type="CDD" id="cd08414">
    <property type="entry name" value="PBP2_LTTR_aromatics_like"/>
    <property type="match status" value="1"/>
</dbReference>
<evidence type="ECO:0000256" key="5">
    <source>
        <dbReference type="SAM" id="MobiDB-lite"/>
    </source>
</evidence>
<reference evidence="7 8" key="1">
    <citation type="submission" date="2022-03" db="EMBL/GenBank/DDBJ databases">
        <title>Isotopic signatures of nitrous oxide derived from detoxification processes.</title>
        <authorList>
            <person name="Behrendt U."/>
            <person name="Buchen C."/>
            <person name="Well R."/>
            <person name="Ulrich A."/>
            <person name="Rohe L."/>
            <person name="Kolb S."/>
            <person name="Schloter M."/>
            <person name="Horn M.A."/>
            <person name="Augustin J."/>
        </authorList>
    </citation>
    <scope>NUCLEOTIDE SEQUENCE [LARGE SCALE GENOMIC DNA]</scope>
    <source>
        <strain evidence="7 8">S4-C24</strain>
    </source>
</reference>
<feature type="compositionally biased region" description="Basic residues" evidence="5">
    <location>
        <begin position="251"/>
        <end position="267"/>
    </location>
</feature>
<evidence type="ECO:0000259" key="6">
    <source>
        <dbReference type="Pfam" id="PF03466"/>
    </source>
</evidence>
<keyword evidence="4" id="KW-0804">Transcription</keyword>
<dbReference type="EMBL" id="CP093326">
    <property type="protein sequence ID" value="UNK45964.1"/>
    <property type="molecule type" value="Genomic_DNA"/>
</dbReference>
<feature type="domain" description="LysR substrate-binding" evidence="6">
    <location>
        <begin position="29"/>
        <end position="114"/>
    </location>
</feature>
<accession>A0ABY3WE46</accession>
<dbReference type="PANTHER" id="PTHR30346">
    <property type="entry name" value="TRANSCRIPTIONAL DUAL REGULATOR HCAR-RELATED"/>
    <property type="match status" value="1"/>
</dbReference>
<dbReference type="Proteomes" id="UP000829069">
    <property type="component" value="Chromosome"/>
</dbReference>
<feature type="compositionally biased region" description="Polar residues" evidence="5">
    <location>
        <begin position="188"/>
        <end position="203"/>
    </location>
</feature>
<keyword evidence="8" id="KW-1185">Reference proteome</keyword>
<feature type="compositionally biased region" description="Gly residues" evidence="5">
    <location>
        <begin position="214"/>
        <end position="228"/>
    </location>
</feature>
<evidence type="ECO:0000256" key="3">
    <source>
        <dbReference type="ARBA" id="ARBA00023125"/>
    </source>
</evidence>
<dbReference type="Pfam" id="PF03466">
    <property type="entry name" value="LysR_substrate"/>
    <property type="match status" value="2"/>
</dbReference>
<sequence length="267" mass="28504">MQDADHEPKTPAPPGLKVGYVPGVTPGKWTRRWAERLPDVPLTAFQCAQDEQIAILRDGRADLSFVRLPVDRQGLSVIPLYAELPVVVAPKEHEVALYDDEVPYQEIAGENFLNPAEMGGAKTGIEVVASGAGLMILPMSVARLYDRKDVVYRTVTDQPETQIGIAWLADRTDPAIEEFIGIVRGRTARSSRQPSVQEQQGNTKGKKAAQNDGGASGAGTGTNAGKGSGARREHASGPAAGKQSGQGKGRPGGKRTPKGRGPRRGRR</sequence>
<proteinExistence type="inferred from homology"/>
<evidence type="ECO:0000256" key="2">
    <source>
        <dbReference type="ARBA" id="ARBA00023015"/>
    </source>
</evidence>
<dbReference type="PANTHER" id="PTHR30346:SF0">
    <property type="entry name" value="HCA OPERON TRANSCRIPTIONAL ACTIVATOR HCAR"/>
    <property type="match status" value="1"/>
</dbReference>
<name>A0ABY3WE46_9MICC</name>
<feature type="domain" description="LysR substrate-binding" evidence="6">
    <location>
        <begin position="117"/>
        <end position="186"/>
    </location>
</feature>